<keyword evidence="1" id="KW-0833">Ubl conjugation pathway</keyword>
<evidence type="ECO:0000259" key="2">
    <source>
        <dbReference type="Pfam" id="PF25598"/>
    </source>
</evidence>
<sequence length="177" mass="19131">MIGAAGAIPPLVNLLSEGSQRGKKDAVAALFNLCIFQGNKGKAVSAGLVPFLMRFLTKPEGRMVDEVLAILAILSSHPIGKVVVGAADAVPIMVDFIRSGSPQNKDNAAAVLVQLCSWDQQHLIEAEKLGIMGCLIEMAENGTERGKRKAEQLLNRFSRFNEQQKQYGLDVEEISEI</sequence>
<dbReference type="Gene3D" id="1.25.10.10">
    <property type="entry name" value="Leucine-rich Repeat Variant"/>
    <property type="match status" value="1"/>
</dbReference>
<proteinExistence type="predicted"/>
<evidence type="ECO:0000256" key="1">
    <source>
        <dbReference type="ARBA" id="ARBA00022786"/>
    </source>
</evidence>
<keyword evidence="4" id="KW-1185">Reference proteome</keyword>
<organism evidence="3 4">
    <name type="scientific">Brassica carinata</name>
    <name type="common">Ethiopian mustard</name>
    <name type="synonym">Abyssinian cabbage</name>
    <dbReference type="NCBI Taxonomy" id="52824"/>
    <lineage>
        <taxon>Eukaryota</taxon>
        <taxon>Viridiplantae</taxon>
        <taxon>Streptophyta</taxon>
        <taxon>Embryophyta</taxon>
        <taxon>Tracheophyta</taxon>
        <taxon>Spermatophyta</taxon>
        <taxon>Magnoliopsida</taxon>
        <taxon>eudicotyledons</taxon>
        <taxon>Gunneridae</taxon>
        <taxon>Pentapetalae</taxon>
        <taxon>rosids</taxon>
        <taxon>malvids</taxon>
        <taxon>Brassicales</taxon>
        <taxon>Brassicaceae</taxon>
        <taxon>Brassiceae</taxon>
        <taxon>Brassica</taxon>
    </lineage>
</organism>
<reference evidence="3 4" key="1">
    <citation type="submission" date="2020-02" db="EMBL/GenBank/DDBJ databases">
        <authorList>
            <person name="Ma Q."/>
            <person name="Huang Y."/>
            <person name="Song X."/>
            <person name="Pei D."/>
        </authorList>
    </citation>
    <scope>NUCLEOTIDE SEQUENCE [LARGE SCALE GENOMIC DNA]</scope>
    <source>
        <strain evidence="3">Sxm20200214</strain>
        <tissue evidence="3">Leaf</tissue>
    </source>
</reference>
<feature type="domain" description="U-box" evidence="2">
    <location>
        <begin position="12"/>
        <end position="158"/>
    </location>
</feature>
<dbReference type="Pfam" id="PF25598">
    <property type="entry name" value="ARM_PUB"/>
    <property type="match status" value="1"/>
</dbReference>
<dbReference type="PANTHER" id="PTHR23315:SF336">
    <property type="entry name" value="U-BOX DOMAIN-CONTAINING PROTEIN 12"/>
    <property type="match status" value="1"/>
</dbReference>
<dbReference type="PANTHER" id="PTHR23315">
    <property type="entry name" value="U BOX DOMAIN-CONTAINING"/>
    <property type="match status" value="1"/>
</dbReference>
<accession>A0A8X7VBW5</accession>
<comment type="caution">
    <text evidence="3">The sequence shown here is derived from an EMBL/GenBank/DDBJ whole genome shotgun (WGS) entry which is preliminary data.</text>
</comment>
<gene>
    <name evidence="3" type="ORF">Bca52824_028255</name>
</gene>
<evidence type="ECO:0000313" key="3">
    <source>
        <dbReference type="EMBL" id="KAG2308507.1"/>
    </source>
</evidence>
<dbReference type="EMBL" id="JAAMPC010000006">
    <property type="protein sequence ID" value="KAG2308507.1"/>
    <property type="molecule type" value="Genomic_DNA"/>
</dbReference>
<dbReference type="Proteomes" id="UP000886595">
    <property type="component" value="Unassembled WGS sequence"/>
</dbReference>
<protein>
    <recommendedName>
        <fullName evidence="2">U-box domain-containing protein</fullName>
    </recommendedName>
</protein>
<dbReference type="InterPro" id="IPR058678">
    <property type="entry name" value="ARM_PUB"/>
</dbReference>
<name>A0A8X7VBW5_BRACI</name>
<dbReference type="FunFam" id="1.25.10.10:FF:000239">
    <property type="entry name" value="RING-type E3 ubiquitin transferase"/>
    <property type="match status" value="1"/>
</dbReference>
<dbReference type="SUPFAM" id="SSF48371">
    <property type="entry name" value="ARM repeat"/>
    <property type="match status" value="1"/>
</dbReference>
<dbReference type="InterPro" id="IPR011989">
    <property type="entry name" value="ARM-like"/>
</dbReference>
<evidence type="ECO:0000313" key="4">
    <source>
        <dbReference type="Proteomes" id="UP000886595"/>
    </source>
</evidence>
<dbReference type="OrthoDB" id="7537227at2759"/>
<dbReference type="AlphaFoldDB" id="A0A8X7VBW5"/>
<dbReference type="InterPro" id="IPR016024">
    <property type="entry name" value="ARM-type_fold"/>
</dbReference>